<dbReference type="InterPro" id="IPR052095">
    <property type="entry name" value="UNC-13_domain"/>
</dbReference>
<feature type="region of interest" description="Disordered" evidence="2">
    <location>
        <begin position="61"/>
        <end position="86"/>
    </location>
</feature>
<feature type="non-terminal residue" evidence="4">
    <location>
        <position position="1"/>
    </location>
</feature>
<protein>
    <recommendedName>
        <fullName evidence="3">MHD2 domain-containing protein</fullName>
    </recommendedName>
</protein>
<feature type="non-terminal residue" evidence="4">
    <location>
        <position position="1222"/>
    </location>
</feature>
<keyword evidence="1" id="KW-0268">Exocytosis</keyword>
<keyword evidence="5" id="KW-1185">Reference proteome</keyword>
<sequence>FKHAYLCAVYPVLAAPEPPSPLTPSPIMFDGSGSSISTFLNRTASFTSTGGVSSVASSSSYIPQTSSAPPARPITPYSLHDSGVEESEDAGLIPMESVCEQLQRAFRLSGTVFQQYEHLIVKTYSKKSSQRLLAEELSGQLAVLETNSHPFYSPKHFITQNGYDLWQKQERKHISELLDKFWNSALPFPRDNQDLIAELHSVHEDYHILLKKLLAYESQFRQGSDALSTGMTFQPLSSASCRLLLEFGLRYGIGELFRKVLLLQCLVCEFSPTVGYLLFINNLVVTIQQMLPNNKSAIVMVKQEFDILYSSLMVLKVQACKALSQMKRLFPGNKPADGVELLLVLLKSVLGLMNYLAPGNAPQETFENCVKATVQLNILIQDIREDVTDYKTNFESVFEKYFSISKMAAMQFYQFLMRDVESMSQSDLQHRPLVEIDLRMLALAYRLNTLDADWSAYITPDEQTWRLPFFSVLAQWTTAVRVHLQNLVLDAVAGDAYTSQNLELPQPVLRYQTAVTPSDTHSISYSLVSLSPSINSAFNSIISSRDATPHPDCLPDNSEAQVPASTDDLEDAEIQNFGLTEYEMRPSGKSKYDTRSLSNRNITDRSLYFSAHRRFSLPANLDESRSCQQFTINQQFSVSDHFLKGTSQHRTVLSRSQVDVISSDSNSERVSQISTTPKQTVTPVSLLSNDSEENGGHPAAPYESGDEEFNFPPLKIVSQRSTCPGSPSDFSRPVFSVPGSYERDKPKPSIATGRNHILKTHAPHSMSSRASSVTPDTAEDEQEIAECIESGVSFPHPSDINQAVMPVSGSAVDILVMLQRLCSFCSNLVHVILAEKSSTTESRQSSSQTVKHFFSGSAITGQCSLGKAEISSAMCNMLIVYSSNIICMDLCATTKSVAKRLLGPKLVEFIESQQIGGLIWGCRHQAEASYDCLFYVNRKTKLLSDRHEPVTQHMCTRINNVFACLHILDAYQKKLLKIFHIEEDSLSSDSRSSVEDVLGRWSYQCRQVVDMTHQHLMATLTGICRLLAYKVNGLQMDCSFSLQQKHPAETIVQTLAPVTTFLQKYFDCLSTWLYHDCFRRVLDNLWVLIVQDIELRTDDLRKSPMSASTMAHNWMLTISHLIKFMNNSGKGIKKDLLLAQANHVIFQLQLYTLSTSHLIALFHSLRYYYFEGDDLTLEENAARQPPAIIHRIHHELQSLRKSFSGAELVHWIVKNKEALPAG</sequence>
<organism evidence="4 5">
    <name type="scientific">Candidula unifasciata</name>
    <dbReference type="NCBI Taxonomy" id="100452"/>
    <lineage>
        <taxon>Eukaryota</taxon>
        <taxon>Metazoa</taxon>
        <taxon>Spiralia</taxon>
        <taxon>Lophotrochozoa</taxon>
        <taxon>Mollusca</taxon>
        <taxon>Gastropoda</taxon>
        <taxon>Heterobranchia</taxon>
        <taxon>Euthyneura</taxon>
        <taxon>Panpulmonata</taxon>
        <taxon>Eupulmonata</taxon>
        <taxon>Stylommatophora</taxon>
        <taxon>Helicina</taxon>
        <taxon>Helicoidea</taxon>
        <taxon>Geomitridae</taxon>
        <taxon>Candidula</taxon>
    </lineage>
</organism>
<dbReference type="Proteomes" id="UP000678393">
    <property type="component" value="Unassembled WGS sequence"/>
</dbReference>
<accession>A0A8S3Z378</accession>
<feature type="domain" description="MHD2" evidence="3">
    <location>
        <begin position="1052"/>
        <end position="1162"/>
    </location>
</feature>
<feature type="compositionally biased region" description="Polar residues" evidence="2">
    <location>
        <begin position="663"/>
        <end position="689"/>
    </location>
</feature>
<evidence type="ECO:0000313" key="4">
    <source>
        <dbReference type="EMBL" id="CAG5122778.1"/>
    </source>
</evidence>
<evidence type="ECO:0000256" key="2">
    <source>
        <dbReference type="SAM" id="MobiDB-lite"/>
    </source>
</evidence>
<reference evidence="4" key="1">
    <citation type="submission" date="2021-04" db="EMBL/GenBank/DDBJ databases">
        <authorList>
            <consortium name="Molecular Ecology Group"/>
        </authorList>
    </citation>
    <scope>NUCLEOTIDE SEQUENCE</scope>
</reference>
<dbReference type="PROSITE" id="PS51259">
    <property type="entry name" value="MHD2"/>
    <property type="match status" value="1"/>
</dbReference>
<feature type="region of interest" description="Disordered" evidence="2">
    <location>
        <begin position="663"/>
        <end position="706"/>
    </location>
</feature>
<dbReference type="PANTHER" id="PTHR45999">
    <property type="entry name" value="UNC-13-4A, ISOFORM B"/>
    <property type="match status" value="1"/>
</dbReference>
<dbReference type="GO" id="GO:0099503">
    <property type="term" value="C:secretory vesicle"/>
    <property type="evidence" value="ECO:0007669"/>
    <property type="project" value="TreeGrafter"/>
</dbReference>
<dbReference type="PANTHER" id="PTHR45999:SF6">
    <property type="entry name" value="MHD2 DOMAIN-CONTAINING PROTEIN"/>
    <property type="match status" value="1"/>
</dbReference>
<name>A0A8S3Z378_9EUPU</name>
<evidence type="ECO:0000259" key="3">
    <source>
        <dbReference type="PROSITE" id="PS51259"/>
    </source>
</evidence>
<dbReference type="InterPro" id="IPR014772">
    <property type="entry name" value="Munc13_dom-2"/>
</dbReference>
<dbReference type="EMBL" id="CAJHNH020001363">
    <property type="protein sequence ID" value="CAG5122778.1"/>
    <property type="molecule type" value="Genomic_DNA"/>
</dbReference>
<evidence type="ECO:0000256" key="1">
    <source>
        <dbReference type="ARBA" id="ARBA00022483"/>
    </source>
</evidence>
<gene>
    <name evidence="4" type="ORF">CUNI_LOCUS8336</name>
</gene>
<dbReference type="AlphaFoldDB" id="A0A8S3Z378"/>
<feature type="region of interest" description="Disordered" evidence="2">
    <location>
        <begin position="548"/>
        <end position="567"/>
    </location>
</feature>
<dbReference type="OrthoDB" id="10071880at2759"/>
<dbReference type="GO" id="GO:0006887">
    <property type="term" value="P:exocytosis"/>
    <property type="evidence" value="ECO:0007669"/>
    <property type="project" value="UniProtKB-KW"/>
</dbReference>
<proteinExistence type="predicted"/>
<evidence type="ECO:0000313" key="5">
    <source>
        <dbReference type="Proteomes" id="UP000678393"/>
    </source>
</evidence>
<comment type="caution">
    <text evidence="4">The sequence shown here is derived from an EMBL/GenBank/DDBJ whole genome shotgun (WGS) entry which is preliminary data.</text>
</comment>